<comment type="caution">
    <text evidence="1">The sequence shown here is derived from an EMBL/GenBank/DDBJ whole genome shotgun (WGS) entry which is preliminary data.</text>
</comment>
<sequence length="32" mass="3544">LAAPDAASSENCLQKWTELRRTQVNGKNPTFP</sequence>
<evidence type="ECO:0000313" key="1">
    <source>
        <dbReference type="EMBL" id="MCI86084.1"/>
    </source>
</evidence>
<dbReference type="EMBL" id="LXQA011131582">
    <property type="protein sequence ID" value="MCI86084.1"/>
    <property type="molecule type" value="Genomic_DNA"/>
</dbReference>
<reference evidence="1 2" key="1">
    <citation type="journal article" date="2018" name="Front. Plant Sci.">
        <title>Red Clover (Trifolium pratense) and Zigzag Clover (T. medium) - A Picture of Genomic Similarities and Differences.</title>
        <authorList>
            <person name="Dluhosova J."/>
            <person name="Istvanek J."/>
            <person name="Nedelnik J."/>
            <person name="Repkova J."/>
        </authorList>
    </citation>
    <scope>NUCLEOTIDE SEQUENCE [LARGE SCALE GENOMIC DNA]</scope>
    <source>
        <strain evidence="2">cv. 10/8</strain>
        <tissue evidence="1">Leaf</tissue>
    </source>
</reference>
<dbReference type="AlphaFoldDB" id="A0A392VCK6"/>
<dbReference type="Proteomes" id="UP000265520">
    <property type="component" value="Unassembled WGS sequence"/>
</dbReference>
<accession>A0A392VCK6</accession>
<evidence type="ECO:0000313" key="2">
    <source>
        <dbReference type="Proteomes" id="UP000265520"/>
    </source>
</evidence>
<protein>
    <submittedName>
        <fullName evidence="1">Uncharacterized protein</fullName>
    </submittedName>
</protein>
<organism evidence="1 2">
    <name type="scientific">Trifolium medium</name>
    <dbReference type="NCBI Taxonomy" id="97028"/>
    <lineage>
        <taxon>Eukaryota</taxon>
        <taxon>Viridiplantae</taxon>
        <taxon>Streptophyta</taxon>
        <taxon>Embryophyta</taxon>
        <taxon>Tracheophyta</taxon>
        <taxon>Spermatophyta</taxon>
        <taxon>Magnoliopsida</taxon>
        <taxon>eudicotyledons</taxon>
        <taxon>Gunneridae</taxon>
        <taxon>Pentapetalae</taxon>
        <taxon>rosids</taxon>
        <taxon>fabids</taxon>
        <taxon>Fabales</taxon>
        <taxon>Fabaceae</taxon>
        <taxon>Papilionoideae</taxon>
        <taxon>50 kb inversion clade</taxon>
        <taxon>NPAAA clade</taxon>
        <taxon>Hologalegina</taxon>
        <taxon>IRL clade</taxon>
        <taxon>Trifolieae</taxon>
        <taxon>Trifolium</taxon>
    </lineage>
</organism>
<feature type="non-terminal residue" evidence="1">
    <location>
        <position position="1"/>
    </location>
</feature>
<keyword evidence="2" id="KW-1185">Reference proteome</keyword>
<proteinExistence type="predicted"/>
<name>A0A392VCK6_9FABA</name>